<reference evidence="5" key="1">
    <citation type="journal article" date="2018" name="Front. Microbiol.">
        <title>Genome-Based Analysis Reveals the Taxonomy and Diversity of the Family Idiomarinaceae.</title>
        <authorList>
            <person name="Liu Y."/>
            <person name="Lai Q."/>
            <person name="Shao Z."/>
        </authorList>
    </citation>
    <scope>NUCLEOTIDE SEQUENCE [LARGE SCALE GENOMIC DNA]</scope>
    <source>
        <strain evidence="5">SW15</strain>
    </source>
</reference>
<protein>
    <submittedName>
        <fullName evidence="4">Efflux transporter periplasmic adaptor subunit</fullName>
    </submittedName>
</protein>
<comment type="caution">
    <text evidence="4">The sequence shown here is derived from an EMBL/GenBank/DDBJ whole genome shotgun (WGS) entry which is preliminary data.</text>
</comment>
<evidence type="ECO:0000256" key="1">
    <source>
        <dbReference type="ARBA" id="ARBA00004196"/>
    </source>
</evidence>
<dbReference type="InterPro" id="IPR050465">
    <property type="entry name" value="UPF0194_transport"/>
</dbReference>
<keyword evidence="3" id="KW-0472">Membrane</keyword>
<keyword evidence="2" id="KW-0175">Coiled coil</keyword>
<evidence type="ECO:0000313" key="5">
    <source>
        <dbReference type="Proteomes" id="UP000286678"/>
    </source>
</evidence>
<dbReference type="GO" id="GO:0030313">
    <property type="term" value="C:cell envelope"/>
    <property type="evidence" value="ECO:0007669"/>
    <property type="project" value="UniProtKB-SubCell"/>
</dbReference>
<dbReference type="EMBL" id="PIPT01000006">
    <property type="protein sequence ID" value="RUO47384.1"/>
    <property type="molecule type" value="Genomic_DNA"/>
</dbReference>
<keyword evidence="3" id="KW-0812">Transmembrane</keyword>
<organism evidence="4 5">
    <name type="scientific">Pseudidiomarina aquimaris</name>
    <dbReference type="NCBI Taxonomy" id="641841"/>
    <lineage>
        <taxon>Bacteria</taxon>
        <taxon>Pseudomonadati</taxon>
        <taxon>Pseudomonadota</taxon>
        <taxon>Gammaproteobacteria</taxon>
        <taxon>Alteromonadales</taxon>
        <taxon>Idiomarinaceae</taxon>
        <taxon>Pseudidiomarina</taxon>
    </lineage>
</organism>
<accession>A0A432XF70</accession>
<dbReference type="Gene3D" id="2.40.50.100">
    <property type="match status" value="1"/>
</dbReference>
<keyword evidence="5" id="KW-1185">Reference proteome</keyword>
<dbReference type="RefSeq" id="WP_126834171.1">
    <property type="nucleotide sequence ID" value="NZ_PIPT01000006.1"/>
</dbReference>
<dbReference type="SUPFAM" id="SSF111369">
    <property type="entry name" value="HlyD-like secretion proteins"/>
    <property type="match status" value="1"/>
</dbReference>
<name>A0A432XF70_9GAMM</name>
<dbReference type="Proteomes" id="UP000286678">
    <property type="component" value="Unassembled WGS sequence"/>
</dbReference>
<dbReference type="AlphaFoldDB" id="A0A432XF70"/>
<evidence type="ECO:0000256" key="2">
    <source>
        <dbReference type="ARBA" id="ARBA00023054"/>
    </source>
</evidence>
<gene>
    <name evidence="4" type="ORF">CWE21_09165</name>
</gene>
<keyword evidence="3" id="KW-1133">Transmembrane helix</keyword>
<dbReference type="OrthoDB" id="5752864at2"/>
<proteinExistence type="predicted"/>
<evidence type="ECO:0000256" key="3">
    <source>
        <dbReference type="SAM" id="Phobius"/>
    </source>
</evidence>
<dbReference type="PANTHER" id="PTHR32347:SF14">
    <property type="entry name" value="EFFLUX SYSTEM COMPONENT YKNX-RELATED"/>
    <property type="match status" value="1"/>
</dbReference>
<evidence type="ECO:0000313" key="4">
    <source>
        <dbReference type="EMBL" id="RUO47384.1"/>
    </source>
</evidence>
<feature type="transmembrane region" description="Helical" evidence="3">
    <location>
        <begin position="21"/>
        <end position="41"/>
    </location>
</feature>
<comment type="subcellular location">
    <subcellularLocation>
        <location evidence="1">Cell envelope</location>
    </subcellularLocation>
</comment>
<dbReference type="PANTHER" id="PTHR32347">
    <property type="entry name" value="EFFLUX SYSTEM COMPONENT YKNX-RELATED"/>
    <property type="match status" value="1"/>
</dbReference>
<dbReference type="Gene3D" id="2.40.420.20">
    <property type="match status" value="1"/>
</dbReference>
<dbReference type="Gene3D" id="2.40.30.170">
    <property type="match status" value="1"/>
</dbReference>
<sequence>MKLADTSGQDVVREPSKQRPWKLIAGVTACLIVAALAWPALSKWSQTEQAIPLDRVRIAAVTRADLTRDVSIEGRVIAAVAPTLYSPAEGTVTYHVDAGDTVTKGQALATIESPELESQLAQERASLDAATVDLERQRIETRSAKLQAQRDIDMARVTFTAAEREKRRADEAWKAKAISEIDFEKAQDDLENAKLVYEHAIASAQLAADAQVFELQTTELQVARQQALVDDLERRVASLSILSPVSGLVGNREVDQKNQVARNQAILGVVDLSAFEVEIAIPESYADDLSIGMAAEVNYSGAIYAAQLVAISPEIRDNQVVGNVRFVDQMPAALRQNQRLTTRVILEQKPNVLQVNRGQFLESGGGRIAYVVSDDIAYRTTIRTGASSMSAVEIADGLQVGDRIIISSIESFGDADSVRLTN</sequence>
<dbReference type="Gene3D" id="1.10.287.470">
    <property type="entry name" value="Helix hairpin bin"/>
    <property type="match status" value="1"/>
</dbReference>